<name>M3A0U7_PSEFD</name>
<accession>M3A0U7</accession>
<organism evidence="2 3">
    <name type="scientific">Pseudocercospora fijiensis (strain CIRAD86)</name>
    <name type="common">Black leaf streak disease fungus</name>
    <name type="synonym">Mycosphaerella fijiensis</name>
    <dbReference type="NCBI Taxonomy" id="383855"/>
    <lineage>
        <taxon>Eukaryota</taxon>
        <taxon>Fungi</taxon>
        <taxon>Dikarya</taxon>
        <taxon>Ascomycota</taxon>
        <taxon>Pezizomycotina</taxon>
        <taxon>Dothideomycetes</taxon>
        <taxon>Dothideomycetidae</taxon>
        <taxon>Mycosphaerellales</taxon>
        <taxon>Mycosphaerellaceae</taxon>
        <taxon>Pseudocercospora</taxon>
    </lineage>
</organism>
<dbReference type="VEuPathDB" id="FungiDB:MYCFIDRAFT_173684"/>
<gene>
    <name evidence="2" type="ORF">MYCFIDRAFT_173684</name>
</gene>
<keyword evidence="3" id="KW-1185">Reference proteome</keyword>
<proteinExistence type="predicted"/>
<evidence type="ECO:0000313" key="2">
    <source>
        <dbReference type="EMBL" id="EME84754.1"/>
    </source>
</evidence>
<dbReference type="GeneID" id="19333036"/>
<evidence type="ECO:0000313" key="3">
    <source>
        <dbReference type="Proteomes" id="UP000016932"/>
    </source>
</evidence>
<reference evidence="2 3" key="1">
    <citation type="journal article" date="2012" name="PLoS Pathog.">
        <title>Diverse lifestyles and strategies of plant pathogenesis encoded in the genomes of eighteen Dothideomycetes fungi.</title>
        <authorList>
            <person name="Ohm R.A."/>
            <person name="Feau N."/>
            <person name="Henrissat B."/>
            <person name="Schoch C.L."/>
            <person name="Horwitz B.A."/>
            <person name="Barry K.W."/>
            <person name="Condon B.J."/>
            <person name="Copeland A.C."/>
            <person name="Dhillon B."/>
            <person name="Glaser F."/>
            <person name="Hesse C.N."/>
            <person name="Kosti I."/>
            <person name="LaButti K."/>
            <person name="Lindquist E.A."/>
            <person name="Lucas S."/>
            <person name="Salamov A.A."/>
            <person name="Bradshaw R.E."/>
            <person name="Ciuffetti L."/>
            <person name="Hamelin R.C."/>
            <person name="Kema G.H.J."/>
            <person name="Lawrence C."/>
            <person name="Scott J.A."/>
            <person name="Spatafora J.W."/>
            <person name="Turgeon B.G."/>
            <person name="de Wit P.J.G.M."/>
            <person name="Zhong S."/>
            <person name="Goodwin S.B."/>
            <person name="Grigoriev I.V."/>
        </authorList>
    </citation>
    <scope>NUCLEOTIDE SEQUENCE [LARGE SCALE GENOMIC DNA]</scope>
    <source>
        <strain evidence="2 3">CIRAD86</strain>
    </source>
</reference>
<dbReference type="KEGG" id="pfj:MYCFIDRAFT_173684"/>
<dbReference type="EMBL" id="KB446557">
    <property type="protein sequence ID" value="EME84754.1"/>
    <property type="molecule type" value="Genomic_DNA"/>
</dbReference>
<dbReference type="HOGENOM" id="CLU_448431_0_0_1"/>
<dbReference type="AlphaFoldDB" id="M3A0U7"/>
<sequence length="609" mass="67660">MHYTMYAGVEIYVRGVKWLTQPRIRTFRAEMEVGVVRTQDLFVCLANLMYIGALSSEFSASGDIIASGCLNSIMGQRPFDVVGALVYLFLIYSDVMFAAQPSHAAHAFQSTYVKRQPSTRVCDLLADWGLYRACYILILQLCSMHDFVLDTYQSARKVRDQVMVLPRGRRSRLGLFGRLEVHFSQAQGVLISHDAASHYCYEHRKSLEPRRKQACLICHVSLSMLHLLILPRHAICVREVGLCENTCRVDQTLVLDGAKFAQDSMVNVLFVHSIILRLAMLRYRIEAVWRRRLPQISTPRTGWDVISSQNVVICRCHLAFLGLPSHDAAGLCPFAAEKALSGTVCVSMLKDRFYPIPRVHVTRRRCSTAFLQALICMHSIARTAADRAAFLQGRQAWDDSYSSTNPESRAYQARKDRKDPEISTRLRAPHLGLIAGGSLGIGKGCKILKNMARSLLLLIIISEGKAGWYASFGDSVTRRGRGTCFGPHLALLWSGWLVPERTGLNRSELVAISAGGCSYTPPYSTLRVSDHWMSSAGTGGVSVSGGASQAAMRTGERVKKKQLINAWQFGIMVESRATATGQRVASTRTPYGSDNKAVVLHIIRPCILL</sequence>
<protein>
    <submittedName>
        <fullName evidence="2">Uncharacterized protein</fullName>
    </submittedName>
</protein>
<feature type="region of interest" description="Disordered" evidence="1">
    <location>
        <begin position="398"/>
        <end position="420"/>
    </location>
</feature>
<dbReference type="Proteomes" id="UP000016932">
    <property type="component" value="Unassembled WGS sequence"/>
</dbReference>
<dbReference type="RefSeq" id="XP_007925352.1">
    <property type="nucleotide sequence ID" value="XM_007927161.1"/>
</dbReference>
<evidence type="ECO:0000256" key="1">
    <source>
        <dbReference type="SAM" id="MobiDB-lite"/>
    </source>
</evidence>